<dbReference type="VEuPathDB" id="PiroplasmaDB:BEWA_045570"/>
<name>L1LA94_THEEQ</name>
<dbReference type="AlphaFoldDB" id="L1LA94"/>
<keyword evidence="2" id="KW-1133">Transmembrane helix</keyword>
<protein>
    <submittedName>
        <fullName evidence="3">Uncharacterized protein</fullName>
    </submittedName>
</protein>
<evidence type="ECO:0000313" key="4">
    <source>
        <dbReference type="Proteomes" id="UP000031512"/>
    </source>
</evidence>
<reference evidence="3 4" key="1">
    <citation type="journal article" date="2012" name="BMC Genomics">
        <title>Comparative genomic analysis and phylogenetic position of Theileria equi.</title>
        <authorList>
            <person name="Kappmeyer L.S."/>
            <person name="Thiagarajan M."/>
            <person name="Herndon D.R."/>
            <person name="Ramsay J.D."/>
            <person name="Caler E."/>
            <person name="Djikeng A."/>
            <person name="Gillespie J.J."/>
            <person name="Lau A.O."/>
            <person name="Roalson E.H."/>
            <person name="Silva J.C."/>
            <person name="Silva M.G."/>
            <person name="Suarez C.E."/>
            <person name="Ueti M.W."/>
            <person name="Nene V.M."/>
            <person name="Mealey R.H."/>
            <person name="Knowles D.P."/>
            <person name="Brayton K.A."/>
        </authorList>
    </citation>
    <scope>NUCLEOTIDE SEQUENCE [LARGE SCALE GENOMIC DNA]</scope>
    <source>
        <strain evidence="3 4">WA</strain>
    </source>
</reference>
<accession>L1LA94</accession>
<comment type="caution">
    <text evidence="3">The sequence shown here is derived from an EMBL/GenBank/DDBJ whole genome shotgun (WGS) entry which is preliminary data.</text>
</comment>
<dbReference type="RefSeq" id="XP_004831545.1">
    <property type="nucleotide sequence ID" value="XM_004831488.1"/>
</dbReference>
<organism evidence="3 4">
    <name type="scientific">Theileria equi strain WA</name>
    <dbReference type="NCBI Taxonomy" id="1537102"/>
    <lineage>
        <taxon>Eukaryota</taxon>
        <taxon>Sar</taxon>
        <taxon>Alveolata</taxon>
        <taxon>Apicomplexa</taxon>
        <taxon>Aconoidasida</taxon>
        <taxon>Piroplasmida</taxon>
        <taxon>Theileriidae</taxon>
        <taxon>Theileria</taxon>
    </lineage>
</organism>
<evidence type="ECO:0000256" key="1">
    <source>
        <dbReference type="SAM" id="MobiDB-lite"/>
    </source>
</evidence>
<keyword evidence="4" id="KW-1185">Reference proteome</keyword>
<keyword evidence="2" id="KW-0812">Transmembrane</keyword>
<keyword evidence="2" id="KW-0472">Membrane</keyword>
<dbReference type="GeneID" id="15805217"/>
<proteinExistence type="predicted"/>
<feature type="compositionally biased region" description="Low complexity" evidence="1">
    <location>
        <begin position="424"/>
        <end position="433"/>
    </location>
</feature>
<evidence type="ECO:0000256" key="2">
    <source>
        <dbReference type="SAM" id="Phobius"/>
    </source>
</evidence>
<evidence type="ECO:0000313" key="3">
    <source>
        <dbReference type="EMBL" id="EKX72093.1"/>
    </source>
</evidence>
<dbReference type="EMBL" id="ACOU01000007">
    <property type="protein sequence ID" value="EKX72093.1"/>
    <property type="molecule type" value="Genomic_DNA"/>
</dbReference>
<sequence>MTNGVTIDLGKYPGASGVNGNGKTYTYDGGNVSIEENRNPAGLSGYKSVIHKPKDKETKITSIQDSKSQTKFKNPITECESVVVFYWESDDTHSNPLLLELTSSNKSSSYYTLVNAGSDNTWSEDQGAAGTLRQKLNNQNCLKNRAHIVDISRNSSYYCPSCNFQWVSVSNYDKTETSGDYSYSHHLSSGSFLRFMDGMTEQTGINFLQSTTRVYVYYYPSGYNRIPLLIYLPLPSNKWFERTSVDSNTWKSVGGSKPTSTFDKEKILKILKAILPTVTIDLGRTSGSSPTYSDSSEQINLKRQDLTGSFSSLSHSVQGKSAFIVKNVQHNGSTLLGIDKSLILKNVTAYYEGDNLDSMDCLLMVELEKRGSGSNNYAYYGRDNTGYRWTLLDGKTEKLKSTSLTNKLKELKEKLANSSQEPDTAGGQTAQLGGASEAQGKAAGLSSGVIAGIAIGVMGAVASIVILVWRRKVMVKAMTTL</sequence>
<dbReference type="Proteomes" id="UP000031512">
    <property type="component" value="Unassembled WGS sequence"/>
</dbReference>
<feature type="region of interest" description="Disordered" evidence="1">
    <location>
        <begin position="414"/>
        <end position="433"/>
    </location>
</feature>
<dbReference type="KEGG" id="beq:BEWA_045570"/>
<gene>
    <name evidence="3" type="ORF">BEWA_045570</name>
</gene>
<feature type="transmembrane region" description="Helical" evidence="2">
    <location>
        <begin position="449"/>
        <end position="469"/>
    </location>
</feature>